<name>A0A7J7VI86_MYOMY</name>
<evidence type="ECO:0000313" key="1">
    <source>
        <dbReference type="EMBL" id="KAF6324872.1"/>
    </source>
</evidence>
<protein>
    <submittedName>
        <fullName evidence="1">Uncharacterized protein</fullName>
    </submittedName>
</protein>
<dbReference type="AlphaFoldDB" id="A0A7J7VI86"/>
<sequence>MPFAQTSFAPPALPPAAVTEALSLADAQPSLHLALVPITRPGNLQMLLPLRGIGALSLSWVMPGVCPYGLLVPIAWLTLRQHLGAGGGLSRWGSSLLPHPGLLQIQAPSRPSPSATQACFFICGVAIKLPPEYL</sequence>
<reference evidence="1 2" key="1">
    <citation type="journal article" date="2020" name="Nature">
        <title>Six reference-quality genomes reveal evolution of bat adaptations.</title>
        <authorList>
            <person name="Jebb D."/>
            <person name="Huang Z."/>
            <person name="Pippel M."/>
            <person name="Hughes G.M."/>
            <person name="Lavrichenko K."/>
            <person name="Devanna P."/>
            <person name="Winkler S."/>
            <person name="Jermiin L.S."/>
            <person name="Skirmuntt E.C."/>
            <person name="Katzourakis A."/>
            <person name="Burkitt-Gray L."/>
            <person name="Ray D.A."/>
            <person name="Sullivan K.A.M."/>
            <person name="Roscito J.G."/>
            <person name="Kirilenko B.M."/>
            <person name="Davalos L.M."/>
            <person name="Corthals A.P."/>
            <person name="Power M.L."/>
            <person name="Jones G."/>
            <person name="Ransome R.D."/>
            <person name="Dechmann D.K.N."/>
            <person name="Locatelli A.G."/>
            <person name="Puechmaille S.J."/>
            <person name="Fedrigo O."/>
            <person name="Jarvis E.D."/>
            <person name="Hiller M."/>
            <person name="Vernes S.C."/>
            <person name="Myers E.W."/>
            <person name="Teeling E.C."/>
        </authorList>
    </citation>
    <scope>NUCLEOTIDE SEQUENCE [LARGE SCALE GENOMIC DNA]</scope>
    <source>
        <strain evidence="1">MMyoMyo1</strain>
        <tissue evidence="1">Flight muscle</tissue>
    </source>
</reference>
<accession>A0A7J7VI86</accession>
<evidence type="ECO:0000313" key="2">
    <source>
        <dbReference type="Proteomes" id="UP000527355"/>
    </source>
</evidence>
<keyword evidence="2" id="KW-1185">Reference proteome</keyword>
<proteinExistence type="predicted"/>
<dbReference type="EMBL" id="JABWUV010000010">
    <property type="protein sequence ID" value="KAF6324872.1"/>
    <property type="molecule type" value="Genomic_DNA"/>
</dbReference>
<gene>
    <name evidence="1" type="ORF">mMyoMyo1_008326</name>
</gene>
<organism evidence="1 2">
    <name type="scientific">Myotis myotis</name>
    <name type="common">Greater mouse-eared bat</name>
    <name type="synonym">Vespertilio myotis</name>
    <dbReference type="NCBI Taxonomy" id="51298"/>
    <lineage>
        <taxon>Eukaryota</taxon>
        <taxon>Metazoa</taxon>
        <taxon>Chordata</taxon>
        <taxon>Craniata</taxon>
        <taxon>Vertebrata</taxon>
        <taxon>Euteleostomi</taxon>
        <taxon>Mammalia</taxon>
        <taxon>Eutheria</taxon>
        <taxon>Laurasiatheria</taxon>
        <taxon>Chiroptera</taxon>
        <taxon>Yangochiroptera</taxon>
        <taxon>Vespertilionidae</taxon>
        <taxon>Myotis</taxon>
    </lineage>
</organism>
<comment type="caution">
    <text evidence="1">The sequence shown here is derived from an EMBL/GenBank/DDBJ whole genome shotgun (WGS) entry which is preliminary data.</text>
</comment>
<dbReference type="Proteomes" id="UP000527355">
    <property type="component" value="Unassembled WGS sequence"/>
</dbReference>